<organism evidence="1 2">
    <name type="scientific">Xenopus laevis</name>
    <name type="common">African clawed frog</name>
    <dbReference type="NCBI Taxonomy" id="8355"/>
    <lineage>
        <taxon>Eukaryota</taxon>
        <taxon>Metazoa</taxon>
        <taxon>Chordata</taxon>
        <taxon>Craniata</taxon>
        <taxon>Vertebrata</taxon>
        <taxon>Euteleostomi</taxon>
        <taxon>Amphibia</taxon>
        <taxon>Batrachia</taxon>
        <taxon>Anura</taxon>
        <taxon>Pipoidea</taxon>
        <taxon>Pipidae</taxon>
        <taxon>Xenopodinae</taxon>
        <taxon>Xenopus</taxon>
        <taxon>Xenopus</taxon>
    </lineage>
</organism>
<accession>A0A974CFD4</accession>
<name>A0A974CFD4_XENLA</name>
<dbReference type="AlphaFoldDB" id="A0A974CFD4"/>
<dbReference type="EMBL" id="CM004478">
    <property type="protein sequence ID" value="OCT72344.1"/>
    <property type="molecule type" value="Genomic_DNA"/>
</dbReference>
<reference evidence="2" key="1">
    <citation type="journal article" date="2016" name="Nature">
        <title>Genome evolution in the allotetraploid frog Xenopus laevis.</title>
        <authorList>
            <person name="Session A.M."/>
            <person name="Uno Y."/>
            <person name="Kwon T."/>
            <person name="Chapman J.A."/>
            <person name="Toyoda A."/>
            <person name="Takahashi S."/>
            <person name="Fukui A."/>
            <person name="Hikosaka A."/>
            <person name="Suzuki A."/>
            <person name="Kondo M."/>
            <person name="van Heeringen S.J."/>
            <person name="Quigley I."/>
            <person name="Heinz S."/>
            <person name="Ogino H."/>
            <person name="Ochi H."/>
            <person name="Hellsten U."/>
            <person name="Lyons J.B."/>
            <person name="Simakov O."/>
            <person name="Putnam N."/>
            <person name="Stites J."/>
            <person name="Kuroki Y."/>
            <person name="Tanaka T."/>
            <person name="Michiue T."/>
            <person name="Watanabe M."/>
            <person name="Bogdanovic O."/>
            <person name="Lister R."/>
            <person name="Georgiou G."/>
            <person name="Paranjpe S.S."/>
            <person name="van Kruijsbergen I."/>
            <person name="Shu S."/>
            <person name="Carlson J."/>
            <person name="Kinoshita T."/>
            <person name="Ohta Y."/>
            <person name="Mawaribuchi S."/>
            <person name="Jenkins J."/>
            <person name="Grimwood J."/>
            <person name="Schmutz J."/>
            <person name="Mitros T."/>
            <person name="Mozaffari S.V."/>
            <person name="Suzuki Y."/>
            <person name="Haramoto Y."/>
            <person name="Yamamoto T.S."/>
            <person name="Takagi C."/>
            <person name="Heald R."/>
            <person name="Miller K."/>
            <person name="Haudenschild C."/>
            <person name="Kitzman J."/>
            <person name="Nakayama T."/>
            <person name="Izutsu Y."/>
            <person name="Robert J."/>
            <person name="Fortriede J."/>
            <person name="Burns K."/>
            <person name="Lotay V."/>
            <person name="Karimi K."/>
            <person name="Yasuoka Y."/>
            <person name="Dichmann D.S."/>
            <person name="Flajnik M.F."/>
            <person name="Houston D.W."/>
            <person name="Shendure J."/>
            <person name="DuPasquier L."/>
            <person name="Vize P.D."/>
            <person name="Zorn A.M."/>
            <person name="Ito M."/>
            <person name="Marcotte E.M."/>
            <person name="Wallingford J.B."/>
            <person name="Ito Y."/>
            <person name="Asashima M."/>
            <person name="Ueno N."/>
            <person name="Matsuda Y."/>
            <person name="Veenstra G.J."/>
            <person name="Fujiyama A."/>
            <person name="Harland R.M."/>
            <person name="Taira M."/>
            <person name="Rokhsar D.S."/>
        </authorList>
    </citation>
    <scope>NUCLEOTIDE SEQUENCE [LARGE SCALE GENOMIC DNA]</scope>
    <source>
        <strain evidence="2">J</strain>
    </source>
</reference>
<sequence>MGSSVFNFSIHRTSCCNNSLSWLPPLMGNLTTWSTNHLSCLLLCPWVLKCLLTGVTYFILSKSQLSIDLLCSPIRTLICLFVFPTHALPQGHFIMYITPIVVHVAKSFKPISYPLEGWLNLLPFIMLLQH</sequence>
<protein>
    <submittedName>
        <fullName evidence="1">Uncharacterized protein</fullName>
    </submittedName>
</protein>
<evidence type="ECO:0000313" key="2">
    <source>
        <dbReference type="Proteomes" id="UP000694892"/>
    </source>
</evidence>
<evidence type="ECO:0000313" key="1">
    <source>
        <dbReference type="EMBL" id="OCT72344.1"/>
    </source>
</evidence>
<gene>
    <name evidence="1" type="ORF">XELAEV_18035319mg</name>
</gene>
<proteinExistence type="predicted"/>
<dbReference type="Proteomes" id="UP000694892">
    <property type="component" value="Chromosome 7L"/>
</dbReference>